<evidence type="ECO:0000313" key="4">
    <source>
        <dbReference type="Proteomes" id="UP000003330"/>
    </source>
</evidence>
<dbReference type="eggNOG" id="COG0308">
    <property type="taxonomic scope" value="Bacteria"/>
</dbReference>
<dbReference type="GO" id="GO:0043171">
    <property type="term" value="P:peptide catabolic process"/>
    <property type="evidence" value="ECO:0007669"/>
    <property type="project" value="TreeGrafter"/>
</dbReference>
<comment type="caution">
    <text evidence="3">The sequence shown here is derived from an EMBL/GenBank/DDBJ whole genome shotgun (WGS) entry which is preliminary data.</text>
</comment>
<gene>
    <name evidence="3" type="ORF">STRIC_1130</name>
</gene>
<proteinExistence type="inferred from homology"/>
<dbReference type="InterPro" id="IPR024571">
    <property type="entry name" value="ERAP1-like_C_dom"/>
</dbReference>
<name>G5K2W2_9STRE</name>
<evidence type="ECO:0000256" key="1">
    <source>
        <dbReference type="ARBA" id="ARBA00010136"/>
    </source>
</evidence>
<comment type="similarity">
    <text evidence="1">Belongs to the peptidase M1 family.</text>
</comment>
<dbReference type="AlphaFoldDB" id="G5K2W2"/>
<keyword evidence="3" id="KW-0645">Protease</keyword>
<evidence type="ECO:0000259" key="2">
    <source>
        <dbReference type="Pfam" id="PF11838"/>
    </source>
</evidence>
<dbReference type="GO" id="GO:0070006">
    <property type="term" value="F:metalloaminopeptidase activity"/>
    <property type="evidence" value="ECO:0007669"/>
    <property type="project" value="TreeGrafter"/>
</dbReference>
<dbReference type="Pfam" id="PF11838">
    <property type="entry name" value="ERAP1_C"/>
    <property type="match status" value="1"/>
</dbReference>
<keyword evidence="3" id="KW-0378">Hydrolase</keyword>
<dbReference type="EMBL" id="AEUX02000006">
    <property type="protein sequence ID" value="EHI69400.1"/>
    <property type="molecule type" value="Genomic_DNA"/>
</dbReference>
<organism evidence="3 4">
    <name type="scientific">Streptococcus ictaluri 707-05</name>
    <dbReference type="NCBI Taxonomy" id="764299"/>
    <lineage>
        <taxon>Bacteria</taxon>
        <taxon>Bacillati</taxon>
        <taxon>Bacillota</taxon>
        <taxon>Bacilli</taxon>
        <taxon>Lactobacillales</taxon>
        <taxon>Streptococcaceae</taxon>
        <taxon>Streptococcus</taxon>
    </lineage>
</organism>
<protein>
    <submittedName>
        <fullName evidence="3">Membrane alanyl aminopeptidase domain protein</fullName>
    </submittedName>
</protein>
<dbReference type="Proteomes" id="UP000003330">
    <property type="component" value="Unassembled WGS sequence"/>
</dbReference>
<dbReference type="GO" id="GO:0016020">
    <property type="term" value="C:membrane"/>
    <property type="evidence" value="ECO:0007669"/>
    <property type="project" value="TreeGrafter"/>
</dbReference>
<dbReference type="GO" id="GO:0042277">
    <property type="term" value="F:peptide binding"/>
    <property type="evidence" value="ECO:0007669"/>
    <property type="project" value="TreeGrafter"/>
</dbReference>
<accession>G5K2W2</accession>
<dbReference type="PANTHER" id="PTHR11533:SF174">
    <property type="entry name" value="PUROMYCIN-SENSITIVE AMINOPEPTIDASE-RELATED"/>
    <property type="match status" value="1"/>
</dbReference>
<feature type="domain" description="ERAP1-like C-terminal" evidence="2">
    <location>
        <begin position="63"/>
        <end position="374"/>
    </location>
</feature>
<evidence type="ECO:0000313" key="3">
    <source>
        <dbReference type="EMBL" id="EHI69400.1"/>
    </source>
</evidence>
<sequence length="395" mass="45692">MSFLLHFILQRGFFIGEVKDQNRLWPIPLNTTWQGLPETLTEEVLVIPNFGQLAAENQGPLRFNTENTAHYITDYQGQLLSDLMSEMSNLDNTSLLQIIQERRLLAEAGLISYAELVELIAQLDAPKSYIVSAAIETVIKGLDRFIDEETLAEKSFNRLITSIFQEDYNQLGFDKKADESDEDEMVRQIVLSLFLKINHQAVSERAHAIFDQYEDDICKLPAAIRRFVLINQMKHFETEALVDIYFDTYISTKDNNLRNDLTVALAHTKSSSTLRRIEYSLKDKDIIKPQDLAFWYMVLLSQHFTQESIWEWARENWDWIKAALGGDMSFDKFVIYPASYFKTPERLAEFKAFFEPQLSDMAINRNITMGINEITARVKLIEEDKAAVHEAVSQY</sequence>
<dbReference type="STRING" id="764299.STRIC_1130"/>
<keyword evidence="3" id="KW-0031">Aminopeptidase</keyword>
<keyword evidence="4" id="KW-1185">Reference proteome</keyword>
<dbReference type="InterPro" id="IPR050344">
    <property type="entry name" value="Peptidase_M1_aminopeptidases"/>
</dbReference>
<dbReference type="GO" id="GO:0005737">
    <property type="term" value="C:cytoplasm"/>
    <property type="evidence" value="ECO:0007669"/>
    <property type="project" value="TreeGrafter"/>
</dbReference>
<dbReference type="Gene3D" id="1.25.50.20">
    <property type="match status" value="1"/>
</dbReference>
<dbReference type="OrthoDB" id="100605at2"/>
<dbReference type="GO" id="GO:0005615">
    <property type="term" value="C:extracellular space"/>
    <property type="evidence" value="ECO:0007669"/>
    <property type="project" value="TreeGrafter"/>
</dbReference>
<dbReference type="GO" id="GO:0008270">
    <property type="term" value="F:zinc ion binding"/>
    <property type="evidence" value="ECO:0007669"/>
    <property type="project" value="TreeGrafter"/>
</dbReference>
<reference evidence="3 4" key="1">
    <citation type="journal article" date="2014" name="Int. J. Syst. Evol. Microbiol.">
        <title>Phylogenomics and the dynamic genome evolution of the genus Streptococcus.</title>
        <authorList>
            <consortium name="The Broad Institute Genome Sequencing Platform"/>
            <person name="Richards V.P."/>
            <person name="Palmer S.R."/>
            <person name="Pavinski Bitar P.D."/>
            <person name="Qin X."/>
            <person name="Weinstock G.M."/>
            <person name="Highlander S.K."/>
            <person name="Town C.D."/>
            <person name="Burne R.A."/>
            <person name="Stanhope M.J."/>
        </authorList>
    </citation>
    <scope>NUCLEOTIDE SEQUENCE [LARGE SCALE GENOMIC DNA]</scope>
    <source>
        <strain evidence="3 4">707-05</strain>
    </source>
</reference>
<dbReference type="PANTHER" id="PTHR11533">
    <property type="entry name" value="PROTEASE M1 ZINC METALLOPROTEASE"/>
    <property type="match status" value="1"/>
</dbReference>